<organism evidence="1 2">
    <name type="scientific">Deinococcus arboris</name>
    <dbReference type="NCBI Taxonomy" id="2682977"/>
    <lineage>
        <taxon>Bacteria</taxon>
        <taxon>Thermotogati</taxon>
        <taxon>Deinococcota</taxon>
        <taxon>Deinococci</taxon>
        <taxon>Deinococcales</taxon>
        <taxon>Deinococcaceae</taxon>
        <taxon>Deinococcus</taxon>
    </lineage>
</organism>
<dbReference type="RefSeq" id="WP_157458222.1">
    <property type="nucleotide sequence ID" value="NZ_WQLB01000005.1"/>
</dbReference>
<dbReference type="AlphaFoldDB" id="A0A7C9I208"/>
<keyword evidence="2" id="KW-1185">Reference proteome</keyword>
<sequence length="194" mass="20379">MKSALATRSVRPTTSFLSVIALWLGSWAVAQGTAAPADLPHDPALVVPGIWGPSLRVVPGSRAASLLTAWGNRFAFLAPLESRLGEDYLLLPCEASGRTEMRLSWSALTPLNAGTLTLVANLGDGSPRNVSLTRTRADWPDLFTLTQPDAAALLAALQAGQNMTLKLAAPDQAGLTFWGAGFAAAWAELSGCRL</sequence>
<reference evidence="1 2" key="1">
    <citation type="submission" date="2019-12" db="EMBL/GenBank/DDBJ databases">
        <title>Deinococcus sp. HMF7620 Genome sequencing and assembly.</title>
        <authorList>
            <person name="Kang H."/>
            <person name="Kim H."/>
            <person name="Joh K."/>
        </authorList>
    </citation>
    <scope>NUCLEOTIDE SEQUENCE [LARGE SCALE GENOMIC DNA]</scope>
    <source>
        <strain evidence="1 2">HMF7620</strain>
    </source>
</reference>
<protein>
    <submittedName>
        <fullName evidence="1">Uncharacterized protein</fullName>
    </submittedName>
</protein>
<evidence type="ECO:0000313" key="2">
    <source>
        <dbReference type="Proteomes" id="UP000483286"/>
    </source>
</evidence>
<proteinExistence type="predicted"/>
<dbReference type="EMBL" id="WQLB01000005">
    <property type="protein sequence ID" value="MVN86151.1"/>
    <property type="molecule type" value="Genomic_DNA"/>
</dbReference>
<accession>A0A7C9I208</accession>
<comment type="caution">
    <text evidence="1">The sequence shown here is derived from an EMBL/GenBank/DDBJ whole genome shotgun (WGS) entry which is preliminary data.</text>
</comment>
<evidence type="ECO:0000313" key="1">
    <source>
        <dbReference type="EMBL" id="MVN86151.1"/>
    </source>
</evidence>
<name>A0A7C9I208_9DEIO</name>
<gene>
    <name evidence="1" type="ORF">GO986_05175</name>
</gene>
<dbReference type="Proteomes" id="UP000483286">
    <property type="component" value="Unassembled WGS sequence"/>
</dbReference>